<dbReference type="EMBL" id="QUBR01000001">
    <property type="protein sequence ID" value="REK72329.1"/>
    <property type="molecule type" value="Genomic_DNA"/>
</dbReference>
<dbReference type="InterPro" id="IPR009057">
    <property type="entry name" value="Homeodomain-like_sf"/>
</dbReference>
<feature type="DNA-binding region" description="H-T-H motif" evidence="2">
    <location>
        <begin position="29"/>
        <end position="48"/>
    </location>
</feature>
<dbReference type="PROSITE" id="PS50977">
    <property type="entry name" value="HTH_TETR_2"/>
    <property type="match status" value="1"/>
</dbReference>
<gene>
    <name evidence="4" type="ORF">DX116_01440</name>
</gene>
<sequence length="203" mass="22503">MDRKPGRPRALTVDVIAAAALEDGIATFSMPSVARRLGVAHSGLYRYVTDRDDLLVQTLDRAFLGTTWPSGDLPWADLLREIGNAVWRACDAHPGLDRASQMAHRSSPALLTMMDAWVTSLRDQDFEAVDAAVAVEFVISLALDCSAQMARLARVDRSELQREDMPVLKEYDNDEVWSGRGMYDRKLDVVIAGLTARRLEPTS</sequence>
<keyword evidence="5" id="KW-1185">Reference proteome</keyword>
<dbReference type="GO" id="GO:0003677">
    <property type="term" value="F:DNA binding"/>
    <property type="evidence" value="ECO:0007669"/>
    <property type="project" value="UniProtKB-UniRule"/>
</dbReference>
<feature type="domain" description="HTH tetR-type" evidence="3">
    <location>
        <begin position="6"/>
        <end position="66"/>
    </location>
</feature>
<dbReference type="SUPFAM" id="SSF48498">
    <property type="entry name" value="Tetracyclin repressor-like, C-terminal domain"/>
    <property type="match status" value="1"/>
</dbReference>
<proteinExistence type="predicted"/>
<evidence type="ECO:0000313" key="5">
    <source>
        <dbReference type="Proteomes" id="UP000265581"/>
    </source>
</evidence>
<evidence type="ECO:0000256" key="1">
    <source>
        <dbReference type="ARBA" id="ARBA00023125"/>
    </source>
</evidence>
<evidence type="ECO:0000313" key="4">
    <source>
        <dbReference type="EMBL" id="REK72329.1"/>
    </source>
</evidence>
<dbReference type="Proteomes" id="UP000265581">
    <property type="component" value="Unassembled WGS sequence"/>
</dbReference>
<keyword evidence="1 2" id="KW-0238">DNA-binding</keyword>
<evidence type="ECO:0000259" key="3">
    <source>
        <dbReference type="PROSITE" id="PS50977"/>
    </source>
</evidence>
<dbReference type="SUPFAM" id="SSF46689">
    <property type="entry name" value="Homeodomain-like"/>
    <property type="match status" value="1"/>
</dbReference>
<accession>A0A371P8T4</accession>
<dbReference type="InterPro" id="IPR036271">
    <property type="entry name" value="Tet_transcr_reg_TetR-rel_C_sf"/>
</dbReference>
<dbReference type="OrthoDB" id="2570341at2"/>
<organism evidence="4 5">
    <name type="scientific">Aeromicrobium endophyticum</name>
    <dbReference type="NCBI Taxonomy" id="2292704"/>
    <lineage>
        <taxon>Bacteria</taxon>
        <taxon>Bacillati</taxon>
        <taxon>Actinomycetota</taxon>
        <taxon>Actinomycetes</taxon>
        <taxon>Propionibacteriales</taxon>
        <taxon>Nocardioidaceae</taxon>
        <taxon>Aeromicrobium</taxon>
    </lineage>
</organism>
<reference evidence="4 5" key="1">
    <citation type="submission" date="2018-08" db="EMBL/GenBank/DDBJ databases">
        <title>Aeromicrobium sp. M2KJ-4, whole genome shotgun sequence.</title>
        <authorList>
            <person name="Tuo L."/>
        </authorList>
    </citation>
    <scope>NUCLEOTIDE SEQUENCE [LARGE SCALE GENOMIC DNA]</scope>
    <source>
        <strain evidence="4 5">M2KJ-4</strain>
    </source>
</reference>
<dbReference type="Gene3D" id="1.10.357.10">
    <property type="entry name" value="Tetracycline Repressor, domain 2"/>
    <property type="match status" value="1"/>
</dbReference>
<comment type="caution">
    <text evidence="4">The sequence shown here is derived from an EMBL/GenBank/DDBJ whole genome shotgun (WGS) entry which is preliminary data.</text>
</comment>
<dbReference type="InterPro" id="IPR001647">
    <property type="entry name" value="HTH_TetR"/>
</dbReference>
<name>A0A371P8T4_9ACTN</name>
<protein>
    <submittedName>
        <fullName evidence="4">TetR/AcrR family transcriptional regulator</fullName>
    </submittedName>
</protein>
<dbReference type="AlphaFoldDB" id="A0A371P8T4"/>
<evidence type="ECO:0000256" key="2">
    <source>
        <dbReference type="PROSITE-ProRule" id="PRU00335"/>
    </source>
</evidence>
<dbReference type="RefSeq" id="WP_119702461.1">
    <property type="nucleotide sequence ID" value="NZ_JBHSOI010000001.1"/>
</dbReference>